<protein>
    <submittedName>
        <fullName evidence="1">CRISPR-associated protein Csc2</fullName>
    </submittedName>
</protein>
<dbReference type="InterPro" id="IPR017574">
    <property type="entry name" value="CRISPR-assoc_prot_Cas7/Csc2"/>
</dbReference>
<dbReference type="Proteomes" id="UP000000674">
    <property type="component" value="Chromosome"/>
</dbReference>
<dbReference type="NCBIfam" id="TIGR03157">
    <property type="entry name" value="cas_Csc2"/>
    <property type="match status" value="1"/>
</dbReference>
<dbReference type="OrthoDB" id="56442at2157"/>
<gene>
    <name evidence="1" type="ordered locus">Mthe_1555</name>
</gene>
<evidence type="ECO:0000313" key="2">
    <source>
        <dbReference type="Proteomes" id="UP000000674"/>
    </source>
</evidence>
<dbReference type="GeneID" id="4462535"/>
<accession>A0B9F1</accession>
<dbReference type="KEGG" id="mtp:Mthe_1555"/>
<keyword evidence="2" id="KW-1185">Reference proteome</keyword>
<reference evidence="1 2" key="1">
    <citation type="submission" date="2006-10" db="EMBL/GenBank/DDBJ databases">
        <title>Complete sequence of Methanosaeta thermophila PT.</title>
        <authorList>
            <consortium name="US DOE Joint Genome Institute"/>
            <person name="Copeland A."/>
            <person name="Lucas S."/>
            <person name="Lapidus A."/>
            <person name="Barry K."/>
            <person name="Detter J.C."/>
            <person name="Glavina del Rio T."/>
            <person name="Hammon N."/>
            <person name="Israni S."/>
            <person name="Pitluck S."/>
            <person name="Chain P."/>
            <person name="Malfatti S."/>
            <person name="Shin M."/>
            <person name="Vergez L."/>
            <person name="Schmutz J."/>
            <person name="Larimer F."/>
            <person name="Land M."/>
            <person name="Hauser L."/>
            <person name="Kyrpides N."/>
            <person name="Kim E."/>
            <person name="Smith K.S."/>
            <person name="Ingram-Smith C."/>
            <person name="Richardson P."/>
        </authorList>
    </citation>
    <scope>NUCLEOTIDE SEQUENCE [LARGE SCALE GENOMIC DNA]</scope>
    <source>
        <strain evidence="2">DSM 6194 / JCM 14653 / NBRC 101360 / PT</strain>
    </source>
</reference>
<dbReference type="STRING" id="349307.Mthe_1555"/>
<sequence>MNYEELKDKFGKSMAEGLVDELTNEPSAHYVHILLLRELQSSAIFTTNGQDADIANVGIHAEDGFVEYSPVMMFKRKQTGSDRRKGKELQRNLLGIDDTMSVNEMKQDSPESILYGSAAGEEAISVTSRVMYDTAYSIRDSSVLVEEKFQNAPGDAFAKGATTAIREPDFIMPGTLFPCVVTLRDATFEELVFVLGVTKMNKRYGAATSRIGRVENHILGIYYGIEEGPANLYISQEIARRLAAVDGGITTDRLRKVLYSPTLDVEVIKDLTKKVFDENIKEMDIEHLDNADKLVSAISADIVKEALEIQKEKASKFFSSVNSKGSKGG</sequence>
<dbReference type="HOGENOM" id="CLU_843630_0_0_2"/>
<evidence type="ECO:0000313" key="1">
    <source>
        <dbReference type="EMBL" id="ABK15325.1"/>
    </source>
</evidence>
<dbReference type="Pfam" id="PF18320">
    <property type="entry name" value="Csc2"/>
    <property type="match status" value="1"/>
</dbReference>
<proteinExistence type="predicted"/>
<organism evidence="1 2">
    <name type="scientific">Methanothrix thermoacetophila (strain DSM 6194 / JCM 14653 / NBRC 101360 / PT)</name>
    <name type="common">Methanosaeta thermophila</name>
    <dbReference type="NCBI Taxonomy" id="349307"/>
    <lineage>
        <taxon>Archaea</taxon>
        <taxon>Methanobacteriati</taxon>
        <taxon>Methanobacteriota</taxon>
        <taxon>Stenosarchaea group</taxon>
        <taxon>Methanomicrobia</taxon>
        <taxon>Methanotrichales</taxon>
        <taxon>Methanotrichaceae</taxon>
        <taxon>Methanothrix</taxon>
    </lineage>
</organism>
<dbReference type="RefSeq" id="WP_011696704.1">
    <property type="nucleotide sequence ID" value="NC_008553.1"/>
</dbReference>
<dbReference type="AlphaFoldDB" id="A0B9F1"/>
<dbReference type="EMBL" id="CP000477">
    <property type="protein sequence ID" value="ABK15325.1"/>
    <property type="molecule type" value="Genomic_DNA"/>
</dbReference>
<name>A0B9F1_METTP</name>